<dbReference type="eggNOG" id="ENOG502RXD0">
    <property type="taxonomic scope" value="Eukaryota"/>
</dbReference>
<evidence type="ECO:0000256" key="1">
    <source>
        <dbReference type="ARBA" id="ARBA00008690"/>
    </source>
</evidence>
<evidence type="ECO:0000256" key="2">
    <source>
        <dbReference type="SAM" id="MobiDB-lite"/>
    </source>
</evidence>
<dbReference type="KEGG" id="rcu:8271934"/>
<proteinExistence type="inferred from homology"/>
<name>B9SCV3_RICCO</name>
<reference evidence="5" key="1">
    <citation type="journal article" date="2010" name="Nat. Biotechnol.">
        <title>Draft genome sequence of the oilseed species Ricinus communis.</title>
        <authorList>
            <person name="Chan A.P."/>
            <person name="Crabtree J."/>
            <person name="Zhao Q."/>
            <person name="Lorenzi H."/>
            <person name="Orvis J."/>
            <person name="Puiu D."/>
            <person name="Melake-Berhan A."/>
            <person name="Jones K.M."/>
            <person name="Redman J."/>
            <person name="Chen G."/>
            <person name="Cahoon E.B."/>
            <person name="Gedil M."/>
            <person name="Stanke M."/>
            <person name="Haas B.J."/>
            <person name="Wortman J.R."/>
            <person name="Fraser-Liggett C.M."/>
            <person name="Ravel J."/>
            <person name="Rabinowicz P.D."/>
        </authorList>
    </citation>
    <scope>NUCLEOTIDE SEQUENCE [LARGE SCALE GENOMIC DNA]</scope>
    <source>
        <strain evidence="5">cv. Hale</strain>
    </source>
</reference>
<dbReference type="PANTHER" id="PTHR33155:SF9">
    <property type="entry name" value="FANTASTIC FOUR-LIKE PROTEIN (DUF3049)"/>
    <property type="match status" value="1"/>
</dbReference>
<dbReference type="STRING" id="3988.B9SCV3"/>
<protein>
    <recommendedName>
        <fullName evidence="3">FAF domain-containing protein</fullName>
    </recommendedName>
</protein>
<dbReference type="PANTHER" id="PTHR33155">
    <property type="entry name" value="FANTASTIC FOUR-LIKE PROTEIN (DUF3049)"/>
    <property type="match status" value="1"/>
</dbReference>
<gene>
    <name evidence="4" type="ORF">RCOM_1281760</name>
</gene>
<dbReference type="InterPro" id="IPR021410">
    <property type="entry name" value="FAF"/>
</dbReference>
<feature type="region of interest" description="Disordered" evidence="2">
    <location>
        <begin position="252"/>
        <end position="291"/>
    </location>
</feature>
<dbReference type="AlphaFoldDB" id="B9SCV3"/>
<dbReference type="InterPro" id="IPR046431">
    <property type="entry name" value="FAF_dom"/>
</dbReference>
<evidence type="ECO:0000313" key="4">
    <source>
        <dbReference type="EMBL" id="EEF38548.1"/>
    </source>
</evidence>
<dbReference type="OrthoDB" id="676808at2759"/>
<keyword evidence="5" id="KW-1185">Reference proteome</keyword>
<dbReference type="Pfam" id="PF11250">
    <property type="entry name" value="FAF"/>
    <property type="match status" value="1"/>
</dbReference>
<organism evidence="4 5">
    <name type="scientific">Ricinus communis</name>
    <name type="common">Castor bean</name>
    <dbReference type="NCBI Taxonomy" id="3988"/>
    <lineage>
        <taxon>Eukaryota</taxon>
        <taxon>Viridiplantae</taxon>
        <taxon>Streptophyta</taxon>
        <taxon>Embryophyta</taxon>
        <taxon>Tracheophyta</taxon>
        <taxon>Spermatophyta</taxon>
        <taxon>Magnoliopsida</taxon>
        <taxon>eudicotyledons</taxon>
        <taxon>Gunneridae</taxon>
        <taxon>Pentapetalae</taxon>
        <taxon>rosids</taxon>
        <taxon>fabids</taxon>
        <taxon>Malpighiales</taxon>
        <taxon>Euphorbiaceae</taxon>
        <taxon>Acalyphoideae</taxon>
        <taxon>Acalypheae</taxon>
        <taxon>Ricinus</taxon>
    </lineage>
</organism>
<evidence type="ECO:0000259" key="3">
    <source>
        <dbReference type="Pfam" id="PF11250"/>
    </source>
</evidence>
<accession>B9SCV3</accession>
<dbReference type="EMBL" id="EQ973924">
    <property type="protein sequence ID" value="EEF38548.1"/>
    <property type="molecule type" value="Genomic_DNA"/>
</dbReference>
<dbReference type="FunCoup" id="B9SCV3">
    <property type="interactions" value="485"/>
</dbReference>
<feature type="domain" description="FAF" evidence="3">
    <location>
        <begin position="195"/>
        <end position="248"/>
    </location>
</feature>
<dbReference type="InParanoid" id="B9SCV3"/>
<sequence>MAACGSLQHIFEKPLPETPTLLESLSSWNPIKTIKPIEQSSFTEIFGELHFKENSESSSSSPSFPIPSFSSSSPSSSFIGLIPEAETSNLNRNDSFDSGCHTKKSTSLDSLLSTPKNYQYAGCHRNGDSFSPRNYESLQLCTEGLGFESFDDVEDLKNDMNENRQHQEEKAGITRHSVLESQAGEIRRSRLRIGAFPPPISCIGKSGKPWVSFKSYRHDGRFVLKQVRIPSQEFLHAHREDGRLKLHFVQPNDGIHEEEEGEEENFTEDDEQEENEEIGNKEVQEQHNALW</sequence>
<feature type="compositionally biased region" description="Acidic residues" evidence="2">
    <location>
        <begin position="256"/>
        <end position="277"/>
    </location>
</feature>
<dbReference type="Proteomes" id="UP000008311">
    <property type="component" value="Unassembled WGS sequence"/>
</dbReference>
<comment type="similarity">
    <text evidence="1">Belongs to the fantastic four family.</text>
</comment>
<evidence type="ECO:0000313" key="5">
    <source>
        <dbReference type="Proteomes" id="UP000008311"/>
    </source>
</evidence>